<comment type="caution">
    <text evidence="2">The sequence shown here is derived from an EMBL/GenBank/DDBJ whole genome shotgun (WGS) entry which is preliminary data.</text>
</comment>
<dbReference type="AlphaFoldDB" id="A0A418IBL5"/>
<dbReference type="Proteomes" id="UP000286317">
    <property type="component" value="Unassembled WGS sequence"/>
</dbReference>
<accession>A0A418IBL5</accession>
<evidence type="ECO:0000313" key="2">
    <source>
        <dbReference type="EMBL" id="RIM95912.1"/>
    </source>
</evidence>
<dbReference type="Gene3D" id="3.40.630.30">
    <property type="match status" value="1"/>
</dbReference>
<evidence type="ECO:0000313" key="3">
    <source>
        <dbReference type="Proteomes" id="UP000286317"/>
    </source>
</evidence>
<dbReference type="SUPFAM" id="SSF55729">
    <property type="entry name" value="Acyl-CoA N-acyltransferases (Nat)"/>
    <property type="match status" value="1"/>
</dbReference>
<dbReference type="PROSITE" id="PS51186">
    <property type="entry name" value="GNAT"/>
    <property type="match status" value="1"/>
</dbReference>
<dbReference type="RefSeq" id="WP_119586397.1">
    <property type="nucleotide sequence ID" value="NZ_JAWVBH010000001.1"/>
</dbReference>
<keyword evidence="3" id="KW-1185">Reference proteome</keyword>
<dbReference type="InterPro" id="IPR016181">
    <property type="entry name" value="Acyl_CoA_acyltransferase"/>
</dbReference>
<dbReference type="Pfam" id="PF13673">
    <property type="entry name" value="Acetyltransf_10"/>
    <property type="match status" value="1"/>
</dbReference>
<sequence>MELVIKHTKEMSNLELIKVFQVRVNVFIVEQNCVYQEVDEFDLNTLHIMLKNGEEIVAYTRIIEHPSYITFGRVLVVEKYRKSRYGREIVKATLDEIKKRYKQTLVRISGQAYLKSFYESFGFESVSDVYLEDNIPHITFQIDLDY</sequence>
<feature type="domain" description="N-acetyltransferase" evidence="1">
    <location>
        <begin position="6"/>
        <end position="145"/>
    </location>
</feature>
<dbReference type="InterPro" id="IPR000182">
    <property type="entry name" value="GNAT_dom"/>
</dbReference>
<dbReference type="GO" id="GO:0016747">
    <property type="term" value="F:acyltransferase activity, transferring groups other than amino-acyl groups"/>
    <property type="evidence" value="ECO:0007669"/>
    <property type="project" value="InterPro"/>
</dbReference>
<protein>
    <submittedName>
        <fullName evidence="2">GNAT family N-acetyltransferase</fullName>
    </submittedName>
</protein>
<organism evidence="2 3">
    <name type="scientific">Staphylococcus shinii</name>
    <dbReference type="NCBI Taxonomy" id="2912228"/>
    <lineage>
        <taxon>Bacteria</taxon>
        <taxon>Bacillati</taxon>
        <taxon>Bacillota</taxon>
        <taxon>Bacilli</taxon>
        <taxon>Bacillales</taxon>
        <taxon>Staphylococcaceae</taxon>
        <taxon>Staphylococcus</taxon>
    </lineage>
</organism>
<dbReference type="EMBL" id="QXUF01000211">
    <property type="protein sequence ID" value="RIM95912.1"/>
    <property type="molecule type" value="Genomic_DNA"/>
</dbReference>
<evidence type="ECO:0000259" key="1">
    <source>
        <dbReference type="PROSITE" id="PS51186"/>
    </source>
</evidence>
<dbReference type="OrthoDB" id="9796171at2"/>
<reference evidence="2 3" key="1">
    <citation type="journal article" date="2016" name="Front. Microbiol.">
        <title>Comprehensive Phylogenetic Analysis of Bovine Non-aureus Staphylococci Species Based on Whole-Genome Sequencing.</title>
        <authorList>
            <person name="Naushad S."/>
            <person name="Barkema H.W."/>
            <person name="Luby C."/>
            <person name="Condas L.A."/>
            <person name="Nobrega D.B."/>
            <person name="Carson D.A."/>
            <person name="De Buck J."/>
        </authorList>
    </citation>
    <scope>NUCLEOTIDE SEQUENCE [LARGE SCALE GENOMIC DNA]</scope>
    <source>
        <strain evidence="2 3">SNUC 4554</strain>
    </source>
</reference>
<name>A0A418IBL5_9STAP</name>
<gene>
    <name evidence="2" type="ORF">BU112_14525</name>
</gene>
<proteinExistence type="predicted"/>